<dbReference type="AlphaFoldDB" id="A0A2K3MG05"/>
<organism evidence="2 3">
    <name type="scientific">Trifolium pratense</name>
    <name type="common">Red clover</name>
    <dbReference type="NCBI Taxonomy" id="57577"/>
    <lineage>
        <taxon>Eukaryota</taxon>
        <taxon>Viridiplantae</taxon>
        <taxon>Streptophyta</taxon>
        <taxon>Embryophyta</taxon>
        <taxon>Tracheophyta</taxon>
        <taxon>Spermatophyta</taxon>
        <taxon>Magnoliopsida</taxon>
        <taxon>eudicotyledons</taxon>
        <taxon>Gunneridae</taxon>
        <taxon>Pentapetalae</taxon>
        <taxon>rosids</taxon>
        <taxon>fabids</taxon>
        <taxon>Fabales</taxon>
        <taxon>Fabaceae</taxon>
        <taxon>Papilionoideae</taxon>
        <taxon>50 kb inversion clade</taxon>
        <taxon>NPAAA clade</taxon>
        <taxon>Hologalegina</taxon>
        <taxon>IRL clade</taxon>
        <taxon>Trifolieae</taxon>
        <taxon>Trifolium</taxon>
    </lineage>
</organism>
<accession>A0A2K3MG05</accession>
<reference evidence="2 3" key="2">
    <citation type="journal article" date="2017" name="Front. Plant Sci.">
        <title>Gene Classification and Mining of Molecular Markers Useful in Red Clover (Trifolium pratense) Breeding.</title>
        <authorList>
            <person name="Istvanek J."/>
            <person name="Dluhosova J."/>
            <person name="Dluhos P."/>
            <person name="Patkova L."/>
            <person name="Nedelnik J."/>
            <person name="Repkova J."/>
        </authorList>
    </citation>
    <scope>NUCLEOTIDE SEQUENCE [LARGE SCALE GENOMIC DNA]</scope>
    <source>
        <strain evidence="3">cv. Tatra</strain>
        <tissue evidence="2">Young leaves</tissue>
    </source>
</reference>
<dbReference type="Pfam" id="PF13966">
    <property type="entry name" value="zf-RVT"/>
    <property type="match status" value="1"/>
</dbReference>
<proteinExistence type="predicted"/>
<reference evidence="2 3" key="1">
    <citation type="journal article" date="2014" name="Am. J. Bot.">
        <title>Genome assembly and annotation for red clover (Trifolium pratense; Fabaceae).</title>
        <authorList>
            <person name="Istvanek J."/>
            <person name="Jaros M."/>
            <person name="Krenek A."/>
            <person name="Repkova J."/>
        </authorList>
    </citation>
    <scope>NUCLEOTIDE SEQUENCE [LARGE SCALE GENOMIC DNA]</scope>
    <source>
        <strain evidence="3">cv. Tatra</strain>
        <tissue evidence="2">Young leaves</tissue>
    </source>
</reference>
<evidence type="ECO:0000313" key="3">
    <source>
        <dbReference type="Proteomes" id="UP000236291"/>
    </source>
</evidence>
<evidence type="ECO:0000313" key="2">
    <source>
        <dbReference type="EMBL" id="PNX89722.1"/>
    </source>
</evidence>
<keyword evidence="2" id="KW-0675">Receptor</keyword>
<comment type="caution">
    <text evidence="2">The sequence shown here is derived from an EMBL/GenBank/DDBJ whole genome shotgun (WGS) entry which is preliminary data.</text>
</comment>
<feature type="non-terminal residue" evidence="2">
    <location>
        <position position="132"/>
    </location>
</feature>
<dbReference type="InterPro" id="IPR026960">
    <property type="entry name" value="RVT-Znf"/>
</dbReference>
<protein>
    <submittedName>
        <fullName evidence="2">Glutamate-gated kainate-type ion channel receptor subunit GluR18</fullName>
    </submittedName>
</protein>
<dbReference type="EMBL" id="ASHM01060694">
    <property type="protein sequence ID" value="PNX89722.1"/>
    <property type="molecule type" value="Genomic_DNA"/>
</dbReference>
<sequence>MASLGWEIGGGVGLAEAVVGLGGGVIGGVSSLNSWCLFVPLKVSIFAWRLLRDRLPTKANLVTRGILSSTALSCVSGCGEVESTHHLFLSCSTFGFLWALVRSWIGILMVDYFSLCHHFVQFTSSAGGSRAR</sequence>
<evidence type="ECO:0000259" key="1">
    <source>
        <dbReference type="Pfam" id="PF13966"/>
    </source>
</evidence>
<name>A0A2K3MG05_TRIPR</name>
<dbReference type="Proteomes" id="UP000236291">
    <property type="component" value="Unassembled WGS sequence"/>
</dbReference>
<gene>
    <name evidence="2" type="ORF">L195_g045844</name>
</gene>
<feature type="domain" description="Reverse transcriptase zinc-binding" evidence="1">
    <location>
        <begin position="34"/>
        <end position="98"/>
    </location>
</feature>